<dbReference type="Proteomes" id="UP000009011">
    <property type="component" value="Chromosome"/>
</dbReference>
<organism evidence="2 3">
    <name type="scientific">Melioribacter roseus (strain DSM 23840 / JCM 17771 / VKM B-2668 / P3M-2)</name>
    <dbReference type="NCBI Taxonomy" id="1191523"/>
    <lineage>
        <taxon>Bacteria</taxon>
        <taxon>Pseudomonadati</taxon>
        <taxon>Ignavibacteriota</taxon>
        <taxon>Ignavibacteria</taxon>
        <taxon>Ignavibacteriales</taxon>
        <taxon>Melioribacteraceae</taxon>
        <taxon>Melioribacter</taxon>
    </lineage>
</organism>
<evidence type="ECO:0000313" key="3">
    <source>
        <dbReference type="Proteomes" id="UP000009011"/>
    </source>
</evidence>
<dbReference type="AlphaFoldDB" id="I7A533"/>
<dbReference type="eggNOG" id="COG0526">
    <property type="taxonomic scope" value="Bacteria"/>
</dbReference>
<gene>
    <name evidence="2" type="ordered locus">MROS_1752</name>
</gene>
<dbReference type="RefSeq" id="WP_014856420.1">
    <property type="nucleotide sequence ID" value="NC_018178.1"/>
</dbReference>
<feature type="signal peptide" evidence="1">
    <location>
        <begin position="1"/>
        <end position="16"/>
    </location>
</feature>
<dbReference type="HOGENOM" id="CLU_2219994_0_0_10"/>
<evidence type="ECO:0000313" key="2">
    <source>
        <dbReference type="EMBL" id="AFN74986.1"/>
    </source>
</evidence>
<dbReference type="STRING" id="1191523.MROS_1752"/>
<evidence type="ECO:0000256" key="1">
    <source>
        <dbReference type="SAM" id="SignalP"/>
    </source>
</evidence>
<dbReference type="EMBL" id="CP003557">
    <property type="protein sequence ID" value="AFN74986.1"/>
    <property type="molecule type" value="Genomic_DNA"/>
</dbReference>
<proteinExistence type="predicted"/>
<reference evidence="2 3" key="1">
    <citation type="journal article" date="2013" name="PLoS ONE">
        <title>Genomic analysis of Melioribacter roseus, facultatively anaerobic organotrophic bacterium representing a novel deep lineage within Bacteriodetes/Chlorobi group.</title>
        <authorList>
            <person name="Kadnikov V.V."/>
            <person name="Mardanov A.V."/>
            <person name="Podosokorskaya O.A."/>
            <person name="Gavrilov S.N."/>
            <person name="Kublanov I.V."/>
            <person name="Beletsky A.V."/>
            <person name="Bonch-Osmolovskaya E.A."/>
            <person name="Ravin N.V."/>
        </authorList>
    </citation>
    <scope>NUCLEOTIDE SEQUENCE [LARGE SCALE GENOMIC DNA]</scope>
    <source>
        <strain evidence="3">JCM 17771 / P3M-2</strain>
    </source>
</reference>
<name>I7A533_MELRP</name>
<accession>I7A533</accession>
<feature type="chain" id="PRO_5003707105" evidence="1">
    <location>
        <begin position="17"/>
        <end position="106"/>
    </location>
</feature>
<dbReference type="KEGG" id="mro:MROS_1752"/>
<keyword evidence="1" id="KW-0732">Signal</keyword>
<keyword evidence="3" id="KW-1185">Reference proteome</keyword>
<dbReference type="OrthoDB" id="6398367at2"/>
<protein>
    <submittedName>
        <fullName evidence="2">Thioredoxin-like protein</fullName>
    </submittedName>
</protein>
<sequence length="106" mass="12401">MKILVFSLLLAGALLAQEKCNFTFDEKSGKNILIGEITRENLTDSSYSVWFKKEYDNYAPDTLVIERLKKNLKEYAIEVVFGTWCSDSRREVPRFLKNSRSMRILR</sequence>